<evidence type="ECO:0000313" key="2">
    <source>
        <dbReference type="EMBL" id="KAF2401114.1"/>
    </source>
</evidence>
<proteinExistence type="predicted"/>
<dbReference type="OrthoDB" id="9986966at2759"/>
<keyword evidence="3" id="KW-1185">Reference proteome</keyword>
<dbReference type="EMBL" id="ML996693">
    <property type="protein sequence ID" value="KAF2401114.1"/>
    <property type="molecule type" value="Genomic_DNA"/>
</dbReference>
<dbReference type="SUPFAM" id="SSF50370">
    <property type="entry name" value="Ricin B-like lectins"/>
    <property type="match status" value="1"/>
</dbReference>
<reference evidence="2" key="1">
    <citation type="journal article" date="2020" name="Stud. Mycol.">
        <title>101 Dothideomycetes genomes: a test case for predicting lifestyles and emergence of pathogens.</title>
        <authorList>
            <person name="Haridas S."/>
            <person name="Albert R."/>
            <person name="Binder M."/>
            <person name="Bloem J."/>
            <person name="Labutti K."/>
            <person name="Salamov A."/>
            <person name="Andreopoulos B."/>
            <person name="Baker S."/>
            <person name="Barry K."/>
            <person name="Bills G."/>
            <person name="Bluhm B."/>
            <person name="Cannon C."/>
            <person name="Castanera R."/>
            <person name="Culley D."/>
            <person name="Daum C."/>
            <person name="Ezra D."/>
            <person name="Gonzalez J."/>
            <person name="Henrissat B."/>
            <person name="Kuo A."/>
            <person name="Liang C."/>
            <person name="Lipzen A."/>
            <person name="Lutzoni F."/>
            <person name="Magnuson J."/>
            <person name="Mondo S."/>
            <person name="Nolan M."/>
            <person name="Ohm R."/>
            <person name="Pangilinan J."/>
            <person name="Park H.-J."/>
            <person name="Ramirez L."/>
            <person name="Alfaro M."/>
            <person name="Sun H."/>
            <person name="Tritt A."/>
            <person name="Yoshinaga Y."/>
            <person name="Zwiers L.-H."/>
            <person name="Turgeon B."/>
            <person name="Goodwin S."/>
            <person name="Spatafora J."/>
            <person name="Crous P."/>
            <person name="Grigoriev I."/>
        </authorList>
    </citation>
    <scope>NUCLEOTIDE SEQUENCE</scope>
    <source>
        <strain evidence="2">CBS 262.69</strain>
    </source>
</reference>
<gene>
    <name evidence="2" type="ORF">EJ06DRAFT_377203</name>
</gene>
<dbReference type="Proteomes" id="UP000799640">
    <property type="component" value="Unassembled WGS sequence"/>
</dbReference>
<dbReference type="InterPro" id="IPR035992">
    <property type="entry name" value="Ricin_B-like_lectins"/>
</dbReference>
<name>A0A6G1HYV0_9PEZI</name>
<evidence type="ECO:0000313" key="3">
    <source>
        <dbReference type="Proteomes" id="UP000799640"/>
    </source>
</evidence>
<protein>
    <recommendedName>
        <fullName evidence="4">Ricin B lectin domain-containing protein</fullName>
    </recommendedName>
</protein>
<accession>A0A6G1HYV0</accession>
<evidence type="ECO:0008006" key="4">
    <source>
        <dbReference type="Google" id="ProtNLM"/>
    </source>
</evidence>
<feature type="region of interest" description="Disordered" evidence="1">
    <location>
        <begin position="1"/>
        <end position="41"/>
    </location>
</feature>
<sequence length="146" mass="16452">MTVTNPTPDKYYTLSTPTTPPKLLSSSSSRDPTLTPATEASPHNRVYFTTTLNPGYFRIHTRALGNDYSLGFIREGGEKKTMRWFGSGSYKDQYWRLDAWSDGTVRLSDWYHGEEAHLDVSKNGEGLVVEKGDKATHIGIRKAYTE</sequence>
<evidence type="ECO:0000256" key="1">
    <source>
        <dbReference type="SAM" id="MobiDB-lite"/>
    </source>
</evidence>
<feature type="compositionally biased region" description="Low complexity" evidence="1">
    <location>
        <begin position="13"/>
        <end position="36"/>
    </location>
</feature>
<dbReference type="AlphaFoldDB" id="A0A6G1HYV0"/>
<organism evidence="2 3">
    <name type="scientific">Trichodelitschia bisporula</name>
    <dbReference type="NCBI Taxonomy" id="703511"/>
    <lineage>
        <taxon>Eukaryota</taxon>
        <taxon>Fungi</taxon>
        <taxon>Dikarya</taxon>
        <taxon>Ascomycota</taxon>
        <taxon>Pezizomycotina</taxon>
        <taxon>Dothideomycetes</taxon>
        <taxon>Dothideomycetes incertae sedis</taxon>
        <taxon>Phaeotrichales</taxon>
        <taxon>Phaeotrichaceae</taxon>
        <taxon>Trichodelitschia</taxon>
    </lineage>
</organism>